<gene>
    <name evidence="2" type="ORF">WA026_008909</name>
</gene>
<keyword evidence="3" id="KW-1185">Reference proteome</keyword>
<protein>
    <submittedName>
        <fullName evidence="2">Uncharacterized protein</fullName>
    </submittedName>
</protein>
<feature type="region of interest" description="Disordered" evidence="1">
    <location>
        <begin position="1"/>
        <end position="56"/>
    </location>
</feature>
<reference evidence="2 3" key="1">
    <citation type="submission" date="2023-03" db="EMBL/GenBank/DDBJ databases">
        <title>Genome insight into feeding habits of ladybird beetles.</title>
        <authorList>
            <person name="Li H.-S."/>
            <person name="Huang Y.-H."/>
            <person name="Pang H."/>
        </authorList>
    </citation>
    <scope>NUCLEOTIDE SEQUENCE [LARGE SCALE GENOMIC DNA]</scope>
    <source>
        <strain evidence="2">SYSU_2023b</strain>
        <tissue evidence="2">Whole body</tissue>
    </source>
</reference>
<name>A0AAW1V927_9CUCU</name>
<evidence type="ECO:0000313" key="2">
    <source>
        <dbReference type="EMBL" id="KAK9890100.1"/>
    </source>
</evidence>
<organism evidence="2 3">
    <name type="scientific">Henosepilachna vigintioctopunctata</name>
    <dbReference type="NCBI Taxonomy" id="420089"/>
    <lineage>
        <taxon>Eukaryota</taxon>
        <taxon>Metazoa</taxon>
        <taxon>Ecdysozoa</taxon>
        <taxon>Arthropoda</taxon>
        <taxon>Hexapoda</taxon>
        <taxon>Insecta</taxon>
        <taxon>Pterygota</taxon>
        <taxon>Neoptera</taxon>
        <taxon>Endopterygota</taxon>
        <taxon>Coleoptera</taxon>
        <taxon>Polyphaga</taxon>
        <taxon>Cucujiformia</taxon>
        <taxon>Coccinelloidea</taxon>
        <taxon>Coccinellidae</taxon>
        <taxon>Epilachninae</taxon>
        <taxon>Epilachnini</taxon>
        <taxon>Henosepilachna</taxon>
    </lineage>
</organism>
<proteinExistence type="predicted"/>
<dbReference type="EMBL" id="JARQZJ010000124">
    <property type="protein sequence ID" value="KAK9890100.1"/>
    <property type="molecule type" value="Genomic_DNA"/>
</dbReference>
<sequence length="95" mass="10096">MLGVGSQDMKGGWTASSPGSTTPGNPPPPTLLAVQPLLAQPQPGTPLQTTTQSTQQLKLDTSSEYRIGFYYFNIIHCSETLSLTNSSPKMAVKNS</sequence>
<dbReference type="Proteomes" id="UP001431783">
    <property type="component" value="Unassembled WGS sequence"/>
</dbReference>
<accession>A0AAW1V927</accession>
<dbReference type="AlphaFoldDB" id="A0AAW1V927"/>
<evidence type="ECO:0000313" key="3">
    <source>
        <dbReference type="Proteomes" id="UP001431783"/>
    </source>
</evidence>
<evidence type="ECO:0000256" key="1">
    <source>
        <dbReference type="SAM" id="MobiDB-lite"/>
    </source>
</evidence>
<comment type="caution">
    <text evidence="2">The sequence shown here is derived from an EMBL/GenBank/DDBJ whole genome shotgun (WGS) entry which is preliminary data.</text>
</comment>
<feature type="compositionally biased region" description="Low complexity" evidence="1">
    <location>
        <begin position="31"/>
        <end position="56"/>
    </location>
</feature>
<feature type="compositionally biased region" description="Low complexity" evidence="1">
    <location>
        <begin position="11"/>
        <end position="23"/>
    </location>
</feature>